<evidence type="ECO:0000313" key="1">
    <source>
        <dbReference type="EMBL" id="RRQ22528.1"/>
    </source>
</evidence>
<evidence type="ECO:0000313" key="2">
    <source>
        <dbReference type="Proteomes" id="UP000287798"/>
    </source>
</evidence>
<name>A0A426QL91_9GAMM</name>
<dbReference type="InterPro" id="IPR027417">
    <property type="entry name" value="P-loop_NTPase"/>
</dbReference>
<comment type="caution">
    <text evidence="1">The sequence shown here is derived from an EMBL/GenBank/DDBJ whole genome shotgun (WGS) entry which is preliminary data.</text>
</comment>
<dbReference type="Proteomes" id="UP000287798">
    <property type="component" value="Unassembled WGS sequence"/>
</dbReference>
<gene>
    <name evidence="1" type="ORF">D6C00_11665</name>
</gene>
<dbReference type="OrthoDB" id="7068448at2"/>
<organism evidence="1 2">
    <name type="scientific">Thiohalobacter thiocyanaticus</name>
    <dbReference type="NCBI Taxonomy" id="585455"/>
    <lineage>
        <taxon>Bacteria</taxon>
        <taxon>Pseudomonadati</taxon>
        <taxon>Pseudomonadota</taxon>
        <taxon>Gammaproteobacteria</taxon>
        <taxon>Thiohalobacterales</taxon>
        <taxon>Thiohalobacteraceae</taxon>
        <taxon>Thiohalobacter</taxon>
    </lineage>
</organism>
<evidence type="ECO:0008006" key="3">
    <source>
        <dbReference type="Google" id="ProtNLM"/>
    </source>
</evidence>
<sequence>MSFELEIKKIERPIGIVVSGGRTATAFLGKNLSQVFADAAAFHEPDAVHHGRIISDIKQVVPRFGFYRGGLGKLLGRTGLRTIGESYIAGKLNDEEAAREIVAHRSRFYARQTAKLVIESNYAFYALLPVLPRVFENYKVVAIVRDPETWIRSYLNKDDRYGSKDYLDKLGLRISPKSVGDKDIDAEWQGMKTEERLAWFWRLVYQRIADASDTDPNIRVFRFEDLFYGEERESSFLDMARFLGDFLEMKFHPQLQANLLDQIENAAPPP</sequence>
<proteinExistence type="predicted"/>
<reference evidence="1 2" key="1">
    <citation type="journal article" date="2010" name="Int. J. Syst. Evol. Microbiol.">
        <title>Thiohalobacter thiocyanaticus gen. nov., sp. nov., a moderately halophilic, sulfur-oxidizing gammaproteobacterium from hypersaline lakes, that utilizes thiocyanate.</title>
        <authorList>
            <person name="Sorokin D.Y."/>
            <person name="Kovaleva O.L."/>
            <person name="Tourova T.P."/>
            <person name="Muyzer G."/>
        </authorList>
    </citation>
    <scope>NUCLEOTIDE SEQUENCE [LARGE SCALE GENOMIC DNA]</scope>
    <source>
        <strain evidence="1 2">Hrh1</strain>
    </source>
</reference>
<dbReference type="SUPFAM" id="SSF52540">
    <property type="entry name" value="P-loop containing nucleoside triphosphate hydrolases"/>
    <property type="match status" value="1"/>
</dbReference>
<dbReference type="AlphaFoldDB" id="A0A426QL91"/>
<keyword evidence="2" id="KW-1185">Reference proteome</keyword>
<protein>
    <recommendedName>
        <fullName evidence="3">Sulfotransferase</fullName>
    </recommendedName>
</protein>
<dbReference type="Gene3D" id="3.40.50.300">
    <property type="entry name" value="P-loop containing nucleotide triphosphate hydrolases"/>
    <property type="match status" value="1"/>
</dbReference>
<accession>A0A426QL91</accession>
<dbReference type="EMBL" id="QZMU01000001">
    <property type="protein sequence ID" value="RRQ22528.1"/>
    <property type="molecule type" value="Genomic_DNA"/>
</dbReference>
<dbReference type="RefSeq" id="WP_125181869.1">
    <property type="nucleotide sequence ID" value="NZ_QZMU01000001.1"/>
</dbReference>